<keyword evidence="2" id="KW-1185">Reference proteome</keyword>
<name>A0ACB9H4T4_CICIN</name>
<sequence>MEFIHESIEIKVDKRRFTVRAQEVDRKIFTFEKEKNLSQGDENEGNNQESESSEEEDGLGLSDEESVAGGLEGEFEDSFEETIMRESSPEMDDNDDRREILIKNINEVFEEENKQNSYNKGTISSKGISQGWANKGNGLPPYDLGNNISPLHLDQIENENKNAEEVNSIRDEPNPITPEIQKNKTENLQKK</sequence>
<protein>
    <submittedName>
        <fullName evidence="1">Uncharacterized protein</fullName>
    </submittedName>
</protein>
<dbReference type="EMBL" id="CM042009">
    <property type="protein sequence ID" value="KAI3790360.1"/>
    <property type="molecule type" value="Genomic_DNA"/>
</dbReference>
<gene>
    <name evidence="1" type="ORF">L2E82_03343</name>
</gene>
<proteinExistence type="predicted"/>
<accession>A0ACB9H4T4</accession>
<reference evidence="1 2" key="2">
    <citation type="journal article" date="2022" name="Mol. Ecol. Resour.">
        <title>The genomes of chicory, endive, great burdock and yacon provide insights into Asteraceae paleo-polyploidization history and plant inulin production.</title>
        <authorList>
            <person name="Fan W."/>
            <person name="Wang S."/>
            <person name="Wang H."/>
            <person name="Wang A."/>
            <person name="Jiang F."/>
            <person name="Liu H."/>
            <person name="Zhao H."/>
            <person name="Xu D."/>
            <person name="Zhang Y."/>
        </authorList>
    </citation>
    <scope>NUCLEOTIDE SEQUENCE [LARGE SCALE GENOMIC DNA]</scope>
    <source>
        <strain evidence="2">cv. Punajuju</strain>
        <tissue evidence="1">Leaves</tissue>
    </source>
</reference>
<comment type="caution">
    <text evidence="1">The sequence shown here is derived from an EMBL/GenBank/DDBJ whole genome shotgun (WGS) entry which is preliminary data.</text>
</comment>
<evidence type="ECO:0000313" key="1">
    <source>
        <dbReference type="EMBL" id="KAI3790360.1"/>
    </source>
</evidence>
<evidence type="ECO:0000313" key="2">
    <source>
        <dbReference type="Proteomes" id="UP001055811"/>
    </source>
</evidence>
<organism evidence="1 2">
    <name type="scientific">Cichorium intybus</name>
    <name type="common">Chicory</name>
    <dbReference type="NCBI Taxonomy" id="13427"/>
    <lineage>
        <taxon>Eukaryota</taxon>
        <taxon>Viridiplantae</taxon>
        <taxon>Streptophyta</taxon>
        <taxon>Embryophyta</taxon>
        <taxon>Tracheophyta</taxon>
        <taxon>Spermatophyta</taxon>
        <taxon>Magnoliopsida</taxon>
        <taxon>eudicotyledons</taxon>
        <taxon>Gunneridae</taxon>
        <taxon>Pentapetalae</taxon>
        <taxon>asterids</taxon>
        <taxon>campanulids</taxon>
        <taxon>Asterales</taxon>
        <taxon>Asteraceae</taxon>
        <taxon>Cichorioideae</taxon>
        <taxon>Cichorieae</taxon>
        <taxon>Cichoriinae</taxon>
        <taxon>Cichorium</taxon>
    </lineage>
</organism>
<dbReference type="Proteomes" id="UP001055811">
    <property type="component" value="Linkage Group LG01"/>
</dbReference>
<reference evidence="2" key="1">
    <citation type="journal article" date="2022" name="Mol. Ecol. Resour.">
        <title>The genomes of chicory, endive, great burdock and yacon provide insights into Asteraceae palaeo-polyploidization history and plant inulin production.</title>
        <authorList>
            <person name="Fan W."/>
            <person name="Wang S."/>
            <person name="Wang H."/>
            <person name="Wang A."/>
            <person name="Jiang F."/>
            <person name="Liu H."/>
            <person name="Zhao H."/>
            <person name="Xu D."/>
            <person name="Zhang Y."/>
        </authorList>
    </citation>
    <scope>NUCLEOTIDE SEQUENCE [LARGE SCALE GENOMIC DNA]</scope>
    <source>
        <strain evidence="2">cv. Punajuju</strain>
    </source>
</reference>